<reference evidence="2 3" key="1">
    <citation type="submission" date="2019-01" db="EMBL/GenBank/DDBJ databases">
        <title>Chengkuizengella sp. nov., isolated from deep-sea sediment of East Pacific Ocean.</title>
        <authorList>
            <person name="Yang J."/>
            <person name="Lai Q."/>
            <person name="Shao Z."/>
        </authorList>
    </citation>
    <scope>NUCLEOTIDE SEQUENCE [LARGE SCALE GENOMIC DNA]</scope>
    <source>
        <strain evidence="2 3">YPA3-1-1</strain>
    </source>
</reference>
<dbReference type="InterPro" id="IPR024072">
    <property type="entry name" value="DHFR-like_dom_sf"/>
</dbReference>
<sequence length="178" mass="20500">MRKIVYDIATTLDNFVAREDRTVNGFIMEGKHADEYLERIKEYDTVLMGKYTYEFGFSYGIEPGKPAYPNMMNYVFSRSTQYPTEKGIRVINEEQITFIEELKQSVGSDIWLCGAGTFAGFLLDHRLIDRLILKVNPIMFGKGISLFGDISRELELILVNSKTYDNGVILQSYDINYL</sequence>
<dbReference type="GO" id="GO:0009231">
    <property type="term" value="P:riboflavin biosynthetic process"/>
    <property type="evidence" value="ECO:0007669"/>
    <property type="project" value="InterPro"/>
</dbReference>
<protein>
    <submittedName>
        <fullName evidence="2">Dihydrofolate reductase</fullName>
    </submittedName>
</protein>
<organism evidence="2 3">
    <name type="scientific">Chengkuizengella marina</name>
    <dbReference type="NCBI Taxonomy" id="2507566"/>
    <lineage>
        <taxon>Bacteria</taxon>
        <taxon>Bacillati</taxon>
        <taxon>Bacillota</taxon>
        <taxon>Bacilli</taxon>
        <taxon>Bacillales</taxon>
        <taxon>Paenibacillaceae</taxon>
        <taxon>Chengkuizengella</taxon>
    </lineage>
</organism>
<proteinExistence type="predicted"/>
<evidence type="ECO:0000313" key="2">
    <source>
        <dbReference type="EMBL" id="NBI28553.1"/>
    </source>
</evidence>
<dbReference type="InterPro" id="IPR050765">
    <property type="entry name" value="Riboflavin_Biosynth_HTPR"/>
</dbReference>
<dbReference type="PANTHER" id="PTHR38011:SF11">
    <property type="entry name" value="2,5-DIAMINO-6-RIBOSYLAMINO-4(3H)-PYRIMIDINONE 5'-PHOSPHATE REDUCTASE"/>
    <property type="match status" value="1"/>
</dbReference>
<dbReference type="RefSeq" id="WP_160645337.1">
    <property type="nucleotide sequence ID" value="NZ_SIJB01000015.1"/>
</dbReference>
<dbReference type="Proteomes" id="UP000448943">
    <property type="component" value="Unassembled WGS sequence"/>
</dbReference>
<dbReference type="Gene3D" id="3.40.430.10">
    <property type="entry name" value="Dihydrofolate Reductase, subunit A"/>
    <property type="match status" value="1"/>
</dbReference>
<gene>
    <name evidence="2" type="ORF">ERL59_06260</name>
</gene>
<evidence type="ECO:0000313" key="3">
    <source>
        <dbReference type="Proteomes" id="UP000448943"/>
    </source>
</evidence>
<feature type="domain" description="Bacterial bifunctional deaminase-reductase C-terminal" evidence="1">
    <location>
        <begin position="2"/>
        <end position="170"/>
    </location>
</feature>
<keyword evidence="3" id="KW-1185">Reference proteome</keyword>
<dbReference type="InterPro" id="IPR002734">
    <property type="entry name" value="RibDG_C"/>
</dbReference>
<name>A0A6N9Q184_9BACL</name>
<dbReference type="AlphaFoldDB" id="A0A6N9Q184"/>
<comment type="caution">
    <text evidence="2">The sequence shown here is derived from an EMBL/GenBank/DDBJ whole genome shotgun (WGS) entry which is preliminary data.</text>
</comment>
<dbReference type="EMBL" id="SIJB01000015">
    <property type="protein sequence ID" value="NBI28553.1"/>
    <property type="molecule type" value="Genomic_DNA"/>
</dbReference>
<dbReference type="SUPFAM" id="SSF53597">
    <property type="entry name" value="Dihydrofolate reductase-like"/>
    <property type="match status" value="1"/>
</dbReference>
<evidence type="ECO:0000259" key="1">
    <source>
        <dbReference type="Pfam" id="PF01872"/>
    </source>
</evidence>
<dbReference type="OrthoDB" id="195113at2"/>
<dbReference type="Pfam" id="PF01872">
    <property type="entry name" value="RibD_C"/>
    <property type="match status" value="1"/>
</dbReference>
<dbReference type="GO" id="GO:0008703">
    <property type="term" value="F:5-amino-6-(5-phosphoribosylamino)uracil reductase activity"/>
    <property type="evidence" value="ECO:0007669"/>
    <property type="project" value="InterPro"/>
</dbReference>
<dbReference type="PANTHER" id="PTHR38011">
    <property type="entry name" value="DIHYDROFOLATE REDUCTASE FAMILY PROTEIN (AFU_ORTHOLOGUE AFUA_8G06820)"/>
    <property type="match status" value="1"/>
</dbReference>
<accession>A0A6N9Q184</accession>